<feature type="chain" id="PRO_5047035465" evidence="2">
    <location>
        <begin position="23"/>
        <end position="128"/>
    </location>
</feature>
<gene>
    <name evidence="3" type="ORF">EV678_0586</name>
</gene>
<dbReference type="EMBL" id="SHKM01000001">
    <property type="protein sequence ID" value="RZT89792.1"/>
    <property type="molecule type" value="Genomic_DNA"/>
</dbReference>
<comment type="caution">
    <text evidence="3">The sequence shown here is derived from an EMBL/GenBank/DDBJ whole genome shotgun (WGS) entry which is preliminary data.</text>
</comment>
<evidence type="ECO:0000313" key="3">
    <source>
        <dbReference type="EMBL" id="RZT89792.1"/>
    </source>
</evidence>
<evidence type="ECO:0000256" key="2">
    <source>
        <dbReference type="SAM" id="SignalP"/>
    </source>
</evidence>
<evidence type="ECO:0000313" key="4">
    <source>
        <dbReference type="Proteomes" id="UP000292136"/>
    </source>
</evidence>
<organism evidence="3 4">
    <name type="scientific">Azospira oryzae</name>
    <dbReference type="NCBI Taxonomy" id="146939"/>
    <lineage>
        <taxon>Bacteria</taxon>
        <taxon>Pseudomonadati</taxon>
        <taxon>Pseudomonadota</taxon>
        <taxon>Betaproteobacteria</taxon>
        <taxon>Rhodocyclales</taxon>
        <taxon>Rhodocyclaceae</taxon>
        <taxon>Azospira</taxon>
    </lineage>
</organism>
<accession>A0ABY0IQE5</accession>
<dbReference type="Proteomes" id="UP000292136">
    <property type="component" value="Unassembled WGS sequence"/>
</dbReference>
<keyword evidence="2" id="KW-0732">Signal</keyword>
<proteinExistence type="predicted"/>
<sequence>MVHMKRLFLSALLLLSAASLWARPEEPRLLAQAEGGLRMERAEDPHARLSKEERREVRRQWLNSRQAEREEGPPGFAPGEERRRLSPEERQRLRRDVHEAGREFYPREERRPLYPEGLPPAPRSPRHP</sequence>
<evidence type="ECO:0000256" key="1">
    <source>
        <dbReference type="SAM" id="MobiDB-lite"/>
    </source>
</evidence>
<name>A0ABY0IQE5_9RHOO</name>
<feature type="compositionally biased region" description="Pro residues" evidence="1">
    <location>
        <begin position="117"/>
        <end position="128"/>
    </location>
</feature>
<feature type="compositionally biased region" description="Basic and acidic residues" evidence="1">
    <location>
        <begin position="79"/>
        <end position="113"/>
    </location>
</feature>
<reference evidence="3 4" key="1">
    <citation type="submission" date="2019-02" db="EMBL/GenBank/DDBJ databases">
        <title>Genomic Encyclopedia of Type Strains, Phase IV (KMG-IV): sequencing the most valuable type-strain genomes for metagenomic binning, comparative biology and taxonomic classification.</title>
        <authorList>
            <person name="Goeker M."/>
        </authorList>
    </citation>
    <scope>NUCLEOTIDE SEQUENCE [LARGE SCALE GENOMIC DNA]</scope>
    <source>
        <strain evidence="3 4">DSM 21223</strain>
    </source>
</reference>
<feature type="region of interest" description="Disordered" evidence="1">
    <location>
        <begin position="33"/>
        <end position="128"/>
    </location>
</feature>
<protein>
    <submittedName>
        <fullName evidence="3">Uncharacterized protein</fullName>
    </submittedName>
</protein>
<feature type="compositionally biased region" description="Basic and acidic residues" evidence="1">
    <location>
        <begin position="37"/>
        <end position="59"/>
    </location>
</feature>
<keyword evidence="4" id="KW-1185">Reference proteome</keyword>
<feature type="signal peptide" evidence="2">
    <location>
        <begin position="1"/>
        <end position="22"/>
    </location>
</feature>